<evidence type="ECO:0000256" key="2">
    <source>
        <dbReference type="SAM" id="Phobius"/>
    </source>
</evidence>
<evidence type="ECO:0000256" key="1">
    <source>
        <dbReference type="SAM" id="MobiDB-lite"/>
    </source>
</evidence>
<dbReference type="Proteomes" id="UP001381693">
    <property type="component" value="Unassembled WGS sequence"/>
</dbReference>
<keyword evidence="2" id="KW-0472">Membrane</keyword>
<keyword evidence="2" id="KW-1133">Transmembrane helix</keyword>
<sequence length="163" mass="18530">MYSVKMSRRPLRLLTLYIFKTAITFYFLLFVSVIPYITGQFDENTRAYRLDPRGGYRLSSNAQNVFVPGRDVCLTEEVPALNLSFPAPWTHGSFCTHPTTMARDTTGKTEENLKRRRQKSRPGVLNMGLIDNNLKCPPGLVSNPHKQAAKGIKVHTWLNCINL</sequence>
<proteinExistence type="predicted"/>
<reference evidence="3 4" key="1">
    <citation type="submission" date="2023-11" db="EMBL/GenBank/DDBJ databases">
        <title>Halocaridina rubra genome assembly.</title>
        <authorList>
            <person name="Smith C."/>
        </authorList>
    </citation>
    <scope>NUCLEOTIDE SEQUENCE [LARGE SCALE GENOMIC DNA]</scope>
    <source>
        <strain evidence="3">EP-1</strain>
        <tissue evidence="3">Whole</tissue>
    </source>
</reference>
<dbReference type="EMBL" id="JAXCGZ010011421">
    <property type="protein sequence ID" value="KAK7074884.1"/>
    <property type="molecule type" value="Genomic_DNA"/>
</dbReference>
<accession>A0AAN8XA94</accession>
<organism evidence="3 4">
    <name type="scientific">Halocaridina rubra</name>
    <name type="common">Hawaiian red shrimp</name>
    <dbReference type="NCBI Taxonomy" id="373956"/>
    <lineage>
        <taxon>Eukaryota</taxon>
        <taxon>Metazoa</taxon>
        <taxon>Ecdysozoa</taxon>
        <taxon>Arthropoda</taxon>
        <taxon>Crustacea</taxon>
        <taxon>Multicrustacea</taxon>
        <taxon>Malacostraca</taxon>
        <taxon>Eumalacostraca</taxon>
        <taxon>Eucarida</taxon>
        <taxon>Decapoda</taxon>
        <taxon>Pleocyemata</taxon>
        <taxon>Caridea</taxon>
        <taxon>Atyoidea</taxon>
        <taxon>Atyidae</taxon>
        <taxon>Halocaridina</taxon>
    </lineage>
</organism>
<feature type="region of interest" description="Disordered" evidence="1">
    <location>
        <begin position="101"/>
        <end position="121"/>
    </location>
</feature>
<name>A0AAN8XA94_HALRR</name>
<keyword evidence="4" id="KW-1185">Reference proteome</keyword>
<gene>
    <name evidence="3" type="ORF">SK128_004619</name>
</gene>
<evidence type="ECO:0000313" key="3">
    <source>
        <dbReference type="EMBL" id="KAK7074884.1"/>
    </source>
</evidence>
<protein>
    <submittedName>
        <fullName evidence="3">Uncharacterized protein</fullName>
    </submittedName>
</protein>
<dbReference type="AlphaFoldDB" id="A0AAN8XA94"/>
<keyword evidence="2" id="KW-0812">Transmembrane</keyword>
<evidence type="ECO:0000313" key="4">
    <source>
        <dbReference type="Proteomes" id="UP001381693"/>
    </source>
</evidence>
<feature type="transmembrane region" description="Helical" evidence="2">
    <location>
        <begin position="12"/>
        <end position="37"/>
    </location>
</feature>
<comment type="caution">
    <text evidence="3">The sequence shown here is derived from an EMBL/GenBank/DDBJ whole genome shotgun (WGS) entry which is preliminary data.</text>
</comment>